<feature type="region of interest" description="Disordered" evidence="1">
    <location>
        <begin position="148"/>
        <end position="168"/>
    </location>
</feature>
<dbReference type="AlphaFoldDB" id="A0A162A3K7"/>
<name>A0A162A3K7_DAUCS</name>
<protein>
    <submittedName>
        <fullName evidence="2">Uncharacterized protein</fullName>
    </submittedName>
</protein>
<proteinExistence type="predicted"/>
<keyword evidence="4" id="KW-1185">Reference proteome</keyword>
<dbReference type="Proteomes" id="UP000077755">
    <property type="component" value="Chromosome 5"/>
</dbReference>
<accession>A0A162A3K7</accession>
<evidence type="ECO:0000313" key="3">
    <source>
        <dbReference type="EMBL" id="WOH01193.1"/>
    </source>
</evidence>
<dbReference type="Gramene" id="KZM94720">
    <property type="protein sequence ID" value="KZM94720"/>
    <property type="gene ID" value="DCAR_017962"/>
</dbReference>
<evidence type="ECO:0000313" key="4">
    <source>
        <dbReference type="Proteomes" id="UP000077755"/>
    </source>
</evidence>
<dbReference type="EMBL" id="CP093347">
    <property type="protein sequence ID" value="WOH01193.1"/>
    <property type="molecule type" value="Genomic_DNA"/>
</dbReference>
<gene>
    <name evidence="2" type="ORF">DCAR_017962</name>
    <name evidence="3" type="ORF">DCAR_0520574</name>
</gene>
<evidence type="ECO:0000313" key="2">
    <source>
        <dbReference type="EMBL" id="KZM94720.1"/>
    </source>
</evidence>
<evidence type="ECO:0000256" key="1">
    <source>
        <dbReference type="SAM" id="MobiDB-lite"/>
    </source>
</evidence>
<reference evidence="2" key="1">
    <citation type="journal article" date="2016" name="Nat. Genet.">
        <title>A high-quality carrot genome assembly provides new insights into carotenoid accumulation and asterid genome evolution.</title>
        <authorList>
            <person name="Iorizzo M."/>
            <person name="Ellison S."/>
            <person name="Senalik D."/>
            <person name="Zeng P."/>
            <person name="Satapoomin P."/>
            <person name="Huang J."/>
            <person name="Bowman M."/>
            <person name="Iovene M."/>
            <person name="Sanseverino W."/>
            <person name="Cavagnaro P."/>
            <person name="Yildiz M."/>
            <person name="Macko-Podgorni A."/>
            <person name="Moranska E."/>
            <person name="Grzebelus E."/>
            <person name="Grzebelus D."/>
            <person name="Ashrafi H."/>
            <person name="Zheng Z."/>
            <person name="Cheng S."/>
            <person name="Spooner D."/>
            <person name="Van Deynze A."/>
            <person name="Simon P."/>
        </authorList>
    </citation>
    <scope>NUCLEOTIDE SEQUENCE [LARGE SCALE GENOMIC DNA]</scope>
    <source>
        <tissue evidence="2">Leaf</tissue>
    </source>
</reference>
<sequence>MLLVDSEYQMAGEYSDYDDDYSGEQHYALVDYGTTDPETNSKSEGYSGEQHHALGNYGTSYSKSLTQSGGKGVNVYQQTYRAKNEDKQTGSYKRFTAKDKAVAGEPFVDRCGNRGHKDEHTTSATYKVGDKRGYTEYYREERVKHVDFDKRSRSNNKAVGSYRKYQKY</sequence>
<feature type="region of interest" description="Disordered" evidence="1">
    <location>
        <begin position="32"/>
        <end position="52"/>
    </location>
</feature>
<reference evidence="3" key="2">
    <citation type="submission" date="2022-03" db="EMBL/GenBank/DDBJ databases">
        <title>Draft title - Genomic analysis of global carrot germplasm unveils the trajectory of domestication and the origin of high carotenoid orange carrot.</title>
        <authorList>
            <person name="Iorizzo M."/>
            <person name="Ellison S."/>
            <person name="Senalik D."/>
            <person name="Macko-Podgorni A."/>
            <person name="Grzebelus D."/>
            <person name="Bostan H."/>
            <person name="Rolling W."/>
            <person name="Curaba J."/>
            <person name="Simon P."/>
        </authorList>
    </citation>
    <scope>NUCLEOTIDE SEQUENCE</scope>
    <source>
        <tissue evidence="3">Leaf</tissue>
    </source>
</reference>
<dbReference type="EMBL" id="LNRQ01000005">
    <property type="protein sequence ID" value="KZM94720.1"/>
    <property type="molecule type" value="Genomic_DNA"/>
</dbReference>
<organism evidence="2">
    <name type="scientific">Daucus carota subsp. sativus</name>
    <name type="common">Carrot</name>
    <dbReference type="NCBI Taxonomy" id="79200"/>
    <lineage>
        <taxon>Eukaryota</taxon>
        <taxon>Viridiplantae</taxon>
        <taxon>Streptophyta</taxon>
        <taxon>Embryophyta</taxon>
        <taxon>Tracheophyta</taxon>
        <taxon>Spermatophyta</taxon>
        <taxon>Magnoliopsida</taxon>
        <taxon>eudicotyledons</taxon>
        <taxon>Gunneridae</taxon>
        <taxon>Pentapetalae</taxon>
        <taxon>asterids</taxon>
        <taxon>campanulids</taxon>
        <taxon>Apiales</taxon>
        <taxon>Apiaceae</taxon>
        <taxon>Apioideae</taxon>
        <taxon>Scandiceae</taxon>
        <taxon>Daucinae</taxon>
        <taxon>Daucus</taxon>
        <taxon>Daucus sect. Daucus</taxon>
    </lineage>
</organism>